<protein>
    <recommendedName>
        <fullName evidence="3">Peptidase MA-like domain-containing protein</fullName>
    </recommendedName>
</protein>
<dbReference type="RefSeq" id="WP_208260585.1">
    <property type="nucleotide sequence ID" value="NZ_JAGEOJ010000016.1"/>
</dbReference>
<evidence type="ECO:0000313" key="2">
    <source>
        <dbReference type="Proteomes" id="UP000669179"/>
    </source>
</evidence>
<sequence>MEQEQPDRPGAAKRRRAVALIGLATGACLLAGVGVAATRDHRSAPAAQATAPVRASGRAAPARSAVEAVLANRARAVREHDRIGFLATVASAPAAFQTAQAKEFDNLAKLPLKDWQETFQADQTGTSIVKVSLRYGFKGFDRGLVGRTRYLAFAPRAGTWVITGDGTGDGLRDDSDIWDGGPLTVYKGRSCLVIGDAPHLDELARRLDADVPKVTAVVGKGWSRRAVALVPNDPALATAMAGEDQDLGEIAALATVAPSATGGRGEDRVLISPGTFGRLNELGRDVVLTHELTHVATGGARDDRTPLWLIEGFADYVGYRKAKVGVRSAARELRREVTTGRLPTALPGQDAFAGDSPRLSQAYQEAWLACRMVADRYGEAALVRLYRAAGRRPEATALREVLDVTPARFTSMWRDYLQKELR</sequence>
<evidence type="ECO:0000313" key="1">
    <source>
        <dbReference type="EMBL" id="MBO2452579.1"/>
    </source>
</evidence>
<gene>
    <name evidence="1" type="ORF">J4573_36190</name>
</gene>
<proteinExistence type="predicted"/>
<keyword evidence="2" id="KW-1185">Reference proteome</keyword>
<dbReference type="EMBL" id="JAGEOJ010000016">
    <property type="protein sequence ID" value="MBO2452579.1"/>
    <property type="molecule type" value="Genomic_DNA"/>
</dbReference>
<name>A0A939PMF5_9ACTN</name>
<reference evidence="1" key="1">
    <citation type="submission" date="2021-03" db="EMBL/GenBank/DDBJ databases">
        <authorList>
            <person name="Kanchanasin P."/>
            <person name="Saeng-In P."/>
            <person name="Phongsopitanun W."/>
            <person name="Yuki M."/>
            <person name="Kudo T."/>
            <person name="Ohkuma M."/>
            <person name="Tanasupawat S."/>
        </authorList>
    </citation>
    <scope>NUCLEOTIDE SEQUENCE</scope>
    <source>
        <strain evidence="1">GKU 128</strain>
    </source>
</reference>
<dbReference type="AlphaFoldDB" id="A0A939PMF5"/>
<dbReference type="PROSITE" id="PS51318">
    <property type="entry name" value="TAT"/>
    <property type="match status" value="1"/>
</dbReference>
<dbReference type="InterPro" id="IPR006311">
    <property type="entry name" value="TAT_signal"/>
</dbReference>
<comment type="caution">
    <text evidence="1">The sequence shown here is derived from an EMBL/GenBank/DDBJ whole genome shotgun (WGS) entry which is preliminary data.</text>
</comment>
<organism evidence="1 2">
    <name type="scientific">Actinomadura barringtoniae</name>
    <dbReference type="NCBI Taxonomy" id="1427535"/>
    <lineage>
        <taxon>Bacteria</taxon>
        <taxon>Bacillati</taxon>
        <taxon>Actinomycetota</taxon>
        <taxon>Actinomycetes</taxon>
        <taxon>Streptosporangiales</taxon>
        <taxon>Thermomonosporaceae</taxon>
        <taxon>Actinomadura</taxon>
    </lineage>
</organism>
<dbReference type="Proteomes" id="UP000669179">
    <property type="component" value="Unassembled WGS sequence"/>
</dbReference>
<accession>A0A939PMF5</accession>
<evidence type="ECO:0008006" key="3">
    <source>
        <dbReference type="Google" id="ProtNLM"/>
    </source>
</evidence>